<protein>
    <submittedName>
        <fullName evidence="2">DNA replication protein DnaC</fullName>
    </submittedName>
</protein>
<dbReference type="Pfam" id="PF01695">
    <property type="entry name" value="IstB_IS21"/>
    <property type="match status" value="1"/>
</dbReference>
<dbReference type="PANTHER" id="PTHR30050:SF4">
    <property type="entry name" value="ATP-BINDING PROTEIN RV3427C IN INSERTION SEQUENCE-RELATED"/>
    <property type="match status" value="1"/>
</dbReference>
<dbReference type="AlphaFoldDB" id="A0A544QV49"/>
<evidence type="ECO:0000313" key="3">
    <source>
        <dbReference type="Proteomes" id="UP000317863"/>
    </source>
</evidence>
<sequence>MKEEKLRGILLKYQNKRDNDEYMLEKRRAQVYEQIPEIKTIDREIAFIGLKMTKAALEKTSSREEIAFECRKEIETLSEKRKSLLIANNFPEDYLEIKYECEKCKDTGFLPGGKKCSCLKQEIINEAYRMSNMTRILEKENFDKFDMNIFSDEIDEKENKSPKQNMMEIISICDSFIADFKEDNGDNLLFFGSTGLGKTYMCNCIAKSLLDQGYVVIYQTAFKILEILENYKFRKEGDHRMNEESYRNLFECDLLIIDDLGTELNNSFTTGEIFNIVNTRLLTGKKTIISTNLSPIKLGESYSQRTFSRIIGNFRLLHFIGKDLRWENRL</sequence>
<comment type="caution">
    <text evidence="2">The sequence shown here is derived from an EMBL/GenBank/DDBJ whole genome shotgun (WGS) entry which is preliminary data.</text>
</comment>
<dbReference type="InterPro" id="IPR027417">
    <property type="entry name" value="P-loop_NTPase"/>
</dbReference>
<dbReference type="Gene3D" id="3.40.50.300">
    <property type="entry name" value="P-loop containing nucleotide triphosphate hydrolases"/>
    <property type="match status" value="1"/>
</dbReference>
<dbReference type="NCBIfam" id="NF005304">
    <property type="entry name" value="PRK06835.1"/>
    <property type="match status" value="1"/>
</dbReference>
<dbReference type="RefSeq" id="WP_142536025.1">
    <property type="nucleotide sequence ID" value="NZ_SGJB01000009.1"/>
</dbReference>
<accession>A0A544QV49</accession>
<dbReference type="SMART" id="SM00382">
    <property type="entry name" value="AAA"/>
    <property type="match status" value="1"/>
</dbReference>
<evidence type="ECO:0000259" key="1">
    <source>
        <dbReference type="SMART" id="SM00382"/>
    </source>
</evidence>
<dbReference type="OrthoDB" id="9776217at2"/>
<dbReference type="InterPro" id="IPR003593">
    <property type="entry name" value="AAA+_ATPase"/>
</dbReference>
<dbReference type="EMBL" id="SGJB01000009">
    <property type="protein sequence ID" value="TQQ84550.1"/>
    <property type="molecule type" value="Genomic_DNA"/>
</dbReference>
<dbReference type="SUPFAM" id="SSF52540">
    <property type="entry name" value="P-loop containing nucleoside triphosphate hydrolases"/>
    <property type="match status" value="1"/>
</dbReference>
<keyword evidence="3" id="KW-1185">Reference proteome</keyword>
<dbReference type="GO" id="GO:0006260">
    <property type="term" value="P:DNA replication"/>
    <property type="evidence" value="ECO:0007669"/>
    <property type="project" value="TreeGrafter"/>
</dbReference>
<gene>
    <name evidence="2" type="ORF">EXD82_06050</name>
</gene>
<dbReference type="Proteomes" id="UP000317863">
    <property type="component" value="Unassembled WGS sequence"/>
</dbReference>
<dbReference type="InterPro" id="IPR002611">
    <property type="entry name" value="IstB_ATP-bd"/>
</dbReference>
<reference evidence="2 3" key="1">
    <citation type="submission" date="2019-02" db="EMBL/GenBank/DDBJ databases">
        <title>Peptostreptococcaceae bacterium ZHW00191 nov., a new bacterium isolated from the human gut.</title>
        <authorList>
            <person name="Zhou H.-W."/>
            <person name="Chen X.-J."/>
        </authorList>
    </citation>
    <scope>NUCLEOTIDE SEQUENCE [LARGE SCALE GENOMIC DNA]</scope>
    <source>
        <strain evidence="2 3">ZHW00191</strain>
    </source>
</reference>
<name>A0A544QV49_9FIRM</name>
<proteinExistence type="predicted"/>
<dbReference type="PANTHER" id="PTHR30050">
    <property type="entry name" value="CHROMOSOMAL REPLICATION INITIATOR PROTEIN DNAA"/>
    <property type="match status" value="1"/>
</dbReference>
<dbReference type="CDD" id="cd00009">
    <property type="entry name" value="AAA"/>
    <property type="match status" value="1"/>
</dbReference>
<organism evidence="2 3">
    <name type="scientific">Peptacetobacter hominis</name>
    <dbReference type="NCBI Taxonomy" id="2743610"/>
    <lineage>
        <taxon>Bacteria</taxon>
        <taxon>Bacillati</taxon>
        <taxon>Bacillota</taxon>
        <taxon>Clostridia</taxon>
        <taxon>Peptostreptococcales</taxon>
        <taxon>Peptostreptococcaceae</taxon>
        <taxon>Peptacetobacter</taxon>
    </lineage>
</organism>
<dbReference type="GO" id="GO:0005524">
    <property type="term" value="F:ATP binding"/>
    <property type="evidence" value="ECO:0007669"/>
    <property type="project" value="InterPro"/>
</dbReference>
<evidence type="ECO:0000313" key="2">
    <source>
        <dbReference type="EMBL" id="TQQ84550.1"/>
    </source>
</evidence>
<feature type="domain" description="AAA+ ATPase" evidence="1">
    <location>
        <begin position="184"/>
        <end position="317"/>
    </location>
</feature>